<comment type="similarity">
    <text evidence="1">Belongs to the LysR transcriptional regulatory family.</text>
</comment>
<dbReference type="AlphaFoldDB" id="A0AAC9NLG7"/>
<dbReference type="CDD" id="cd05466">
    <property type="entry name" value="PBP2_LTTR_substrate"/>
    <property type="match status" value="1"/>
</dbReference>
<feature type="domain" description="HTH lysR-type" evidence="5">
    <location>
        <begin position="1"/>
        <end position="58"/>
    </location>
</feature>
<dbReference type="GO" id="GO:0003700">
    <property type="term" value="F:DNA-binding transcription factor activity"/>
    <property type="evidence" value="ECO:0007669"/>
    <property type="project" value="InterPro"/>
</dbReference>
<organism evidence="6 7">
    <name type="scientific">Virgibacillus halodenitrificans</name>
    <name type="common">Bacillus halodenitrificans</name>
    <dbReference type="NCBI Taxonomy" id="1482"/>
    <lineage>
        <taxon>Bacteria</taxon>
        <taxon>Bacillati</taxon>
        <taxon>Bacillota</taxon>
        <taxon>Bacilli</taxon>
        <taxon>Bacillales</taxon>
        <taxon>Bacillaceae</taxon>
        <taxon>Virgibacillus</taxon>
    </lineage>
</organism>
<dbReference type="Gene3D" id="1.10.10.10">
    <property type="entry name" value="Winged helix-like DNA-binding domain superfamily/Winged helix DNA-binding domain"/>
    <property type="match status" value="1"/>
</dbReference>
<dbReference type="InterPro" id="IPR000847">
    <property type="entry name" value="LysR_HTH_N"/>
</dbReference>
<keyword evidence="2" id="KW-0805">Transcription regulation</keyword>
<dbReference type="SUPFAM" id="SSF53850">
    <property type="entry name" value="Periplasmic binding protein-like II"/>
    <property type="match status" value="1"/>
</dbReference>
<dbReference type="PANTHER" id="PTHR30419">
    <property type="entry name" value="HTH-TYPE TRANSCRIPTIONAL REGULATOR YBHD"/>
    <property type="match status" value="1"/>
</dbReference>
<dbReference type="FunFam" id="1.10.10.10:FF:000001">
    <property type="entry name" value="LysR family transcriptional regulator"/>
    <property type="match status" value="1"/>
</dbReference>
<accession>A0AAC9NLG7</accession>
<evidence type="ECO:0000256" key="4">
    <source>
        <dbReference type="ARBA" id="ARBA00023163"/>
    </source>
</evidence>
<dbReference type="Pfam" id="PF03466">
    <property type="entry name" value="LysR_substrate"/>
    <property type="match status" value="1"/>
</dbReference>
<dbReference type="InterPro" id="IPR036390">
    <property type="entry name" value="WH_DNA-bd_sf"/>
</dbReference>
<dbReference type="KEGG" id="vhl:BME96_15475"/>
<evidence type="ECO:0000256" key="3">
    <source>
        <dbReference type="ARBA" id="ARBA00023125"/>
    </source>
</evidence>
<protein>
    <submittedName>
        <fullName evidence="6">Transcriptional regulator</fullName>
    </submittedName>
</protein>
<dbReference type="GO" id="GO:0003677">
    <property type="term" value="F:DNA binding"/>
    <property type="evidence" value="ECO:0007669"/>
    <property type="project" value="UniProtKB-KW"/>
</dbReference>
<gene>
    <name evidence="6" type="ORF">BME96_15475</name>
</gene>
<dbReference type="PRINTS" id="PR00039">
    <property type="entry name" value="HTHLYSR"/>
</dbReference>
<evidence type="ECO:0000256" key="1">
    <source>
        <dbReference type="ARBA" id="ARBA00009437"/>
    </source>
</evidence>
<dbReference type="Proteomes" id="UP000182945">
    <property type="component" value="Chromosome"/>
</dbReference>
<dbReference type="InterPro" id="IPR005119">
    <property type="entry name" value="LysR_subst-bd"/>
</dbReference>
<name>A0AAC9NLG7_VIRHA</name>
<dbReference type="Gene3D" id="3.40.190.290">
    <property type="match status" value="1"/>
</dbReference>
<dbReference type="InterPro" id="IPR050950">
    <property type="entry name" value="HTH-type_LysR_regulators"/>
</dbReference>
<evidence type="ECO:0000313" key="6">
    <source>
        <dbReference type="EMBL" id="APC49507.1"/>
    </source>
</evidence>
<evidence type="ECO:0000313" key="7">
    <source>
        <dbReference type="Proteomes" id="UP000182945"/>
    </source>
</evidence>
<dbReference type="SUPFAM" id="SSF46785">
    <property type="entry name" value="Winged helix' DNA-binding domain"/>
    <property type="match status" value="1"/>
</dbReference>
<dbReference type="InterPro" id="IPR036388">
    <property type="entry name" value="WH-like_DNA-bd_sf"/>
</dbReference>
<keyword evidence="3" id="KW-0238">DNA-binding</keyword>
<dbReference type="Pfam" id="PF00126">
    <property type="entry name" value="HTH_1"/>
    <property type="match status" value="1"/>
</dbReference>
<dbReference type="EMBL" id="CP017962">
    <property type="protein sequence ID" value="APC49507.1"/>
    <property type="molecule type" value="Genomic_DNA"/>
</dbReference>
<reference evidence="6 7" key="1">
    <citation type="submission" date="2016-11" db="EMBL/GenBank/DDBJ databases">
        <title>Complete genome sequencing of Virgibacillus halodenitrificans PDB-F2.</title>
        <authorList>
            <person name="Sun Z."/>
            <person name="Zhou Y."/>
            <person name="Li H."/>
        </authorList>
    </citation>
    <scope>NUCLEOTIDE SEQUENCE [LARGE SCALE GENOMIC DNA]</scope>
    <source>
        <strain evidence="6 7">PDB-F2</strain>
    </source>
</reference>
<dbReference type="PROSITE" id="PS50931">
    <property type="entry name" value="HTH_LYSR"/>
    <property type="match status" value="1"/>
</dbReference>
<evidence type="ECO:0000256" key="2">
    <source>
        <dbReference type="ARBA" id="ARBA00023015"/>
    </source>
</evidence>
<keyword evidence="4" id="KW-0804">Transcription</keyword>
<dbReference type="GO" id="GO:0005829">
    <property type="term" value="C:cytosol"/>
    <property type="evidence" value="ECO:0007669"/>
    <property type="project" value="TreeGrafter"/>
</dbReference>
<proteinExistence type="inferred from homology"/>
<dbReference type="PANTHER" id="PTHR30419:SF8">
    <property type="entry name" value="NITROGEN ASSIMILATION TRANSCRIPTIONAL ACTIVATOR-RELATED"/>
    <property type="match status" value="1"/>
</dbReference>
<evidence type="ECO:0000259" key="5">
    <source>
        <dbReference type="PROSITE" id="PS50931"/>
    </source>
</evidence>
<sequence length="301" mass="35064">MEMNKLLYFITIIEEKTYTAAAEKLLISQPSLSAAIKKLEKEVGLPLLDRSKKGVQLTKVGKLLYEEAKRLVLHHEQVSNEMIRLKKEGPLKLSIGIIESSKVWFPRVLTQLKLEHENVFIKLLEVLSLQDVEHSLYNFEVDLAITNQYVNHKHIETIPLYDEKLVALLPYDHNLERKSFITVRDLQDENFIISEKGFQTREDILKAFSKSGVRPNIHFEIGRLETACDLVEEGLGISVVPENYVKHIQHRAIRYKRIHDPNVMRTVYLVYDKKRYNSPIVMRTIELIINNFKTIHHSKSL</sequence>